<keyword evidence="3" id="KW-1185">Reference proteome</keyword>
<keyword evidence="1" id="KW-0472">Membrane</keyword>
<feature type="transmembrane region" description="Helical" evidence="1">
    <location>
        <begin position="88"/>
        <end position="109"/>
    </location>
</feature>
<organism evidence="2 3">
    <name type="scientific">Orbilia brochopaga</name>
    <dbReference type="NCBI Taxonomy" id="3140254"/>
    <lineage>
        <taxon>Eukaryota</taxon>
        <taxon>Fungi</taxon>
        <taxon>Dikarya</taxon>
        <taxon>Ascomycota</taxon>
        <taxon>Pezizomycotina</taxon>
        <taxon>Orbiliomycetes</taxon>
        <taxon>Orbiliales</taxon>
        <taxon>Orbiliaceae</taxon>
        <taxon>Orbilia</taxon>
    </lineage>
</organism>
<evidence type="ECO:0000313" key="2">
    <source>
        <dbReference type="EMBL" id="KAK6338104.1"/>
    </source>
</evidence>
<dbReference type="AlphaFoldDB" id="A0AAV9UBF5"/>
<dbReference type="Proteomes" id="UP001375240">
    <property type="component" value="Unassembled WGS sequence"/>
</dbReference>
<evidence type="ECO:0000256" key="1">
    <source>
        <dbReference type="SAM" id="Phobius"/>
    </source>
</evidence>
<protein>
    <submittedName>
        <fullName evidence="2">Uncharacterized protein</fullName>
    </submittedName>
</protein>
<feature type="transmembrane region" description="Helical" evidence="1">
    <location>
        <begin position="205"/>
        <end position="235"/>
    </location>
</feature>
<feature type="transmembrane region" description="Helical" evidence="1">
    <location>
        <begin position="115"/>
        <end position="135"/>
    </location>
</feature>
<reference evidence="2 3" key="1">
    <citation type="submission" date="2019-10" db="EMBL/GenBank/DDBJ databases">
        <authorList>
            <person name="Palmer J.M."/>
        </authorList>
    </citation>
    <scope>NUCLEOTIDE SEQUENCE [LARGE SCALE GENOMIC DNA]</scope>
    <source>
        <strain evidence="2 3">TWF696</strain>
    </source>
</reference>
<sequence>MNAAPGGLQRRQTAPPPLKLKKPISSQALRLMVLLVTLPYHRFFLYNTLRPTEIIERYAPHGTEDGSPQREKIYDLLKNWRERKKGELEFISIAGVAITAIVTATLSWGTVEACHWIGIFFFYASLIISIIGMLLSAQQSTLLTLLGEFPEDWKEAKTKFIEGYIHQLLTEDNSKKRHDAEGNHVHRDGDGCYRLRSWRVSWQMVFVWQIPMMAVGYSFLFYIIGLTVLICTPLINQPWGDNSKIAIGYLAISGLAWGIFIYCSLFGYRNVSLDNDLDDDDDEDDSQSRGVPVQVVRGQEITQSDQKVGYP</sequence>
<feature type="transmembrane region" description="Helical" evidence="1">
    <location>
        <begin position="247"/>
        <end position="268"/>
    </location>
</feature>
<keyword evidence="1" id="KW-0812">Transmembrane</keyword>
<evidence type="ECO:0000313" key="3">
    <source>
        <dbReference type="Proteomes" id="UP001375240"/>
    </source>
</evidence>
<gene>
    <name evidence="2" type="ORF">TWF696_001575</name>
</gene>
<accession>A0AAV9UBF5</accession>
<comment type="caution">
    <text evidence="2">The sequence shown here is derived from an EMBL/GenBank/DDBJ whole genome shotgun (WGS) entry which is preliminary data.</text>
</comment>
<proteinExistence type="predicted"/>
<dbReference type="EMBL" id="JAVHNQ010000010">
    <property type="protein sequence ID" value="KAK6338104.1"/>
    <property type="molecule type" value="Genomic_DNA"/>
</dbReference>
<name>A0AAV9UBF5_9PEZI</name>
<keyword evidence="1" id="KW-1133">Transmembrane helix</keyword>